<organism evidence="2 3">
    <name type="scientific">Luteimonas deserti</name>
    <dbReference type="NCBI Taxonomy" id="2752306"/>
    <lineage>
        <taxon>Bacteria</taxon>
        <taxon>Pseudomonadati</taxon>
        <taxon>Pseudomonadota</taxon>
        <taxon>Gammaproteobacteria</taxon>
        <taxon>Lysobacterales</taxon>
        <taxon>Lysobacteraceae</taxon>
        <taxon>Luteimonas</taxon>
    </lineage>
</organism>
<evidence type="ECO:0000313" key="2">
    <source>
        <dbReference type="EMBL" id="NYZ64126.1"/>
    </source>
</evidence>
<dbReference type="Pfam" id="PF13673">
    <property type="entry name" value="Acetyltransf_10"/>
    <property type="match status" value="1"/>
</dbReference>
<dbReference type="InterPro" id="IPR000182">
    <property type="entry name" value="GNAT_dom"/>
</dbReference>
<proteinExistence type="predicted"/>
<gene>
    <name evidence="2" type="ORF">H0E82_15410</name>
</gene>
<dbReference type="AlphaFoldDB" id="A0A7Z0QUD7"/>
<dbReference type="Proteomes" id="UP000589896">
    <property type="component" value="Unassembled WGS sequence"/>
</dbReference>
<dbReference type="Gene3D" id="3.40.630.30">
    <property type="match status" value="1"/>
</dbReference>
<dbReference type="GO" id="GO:0016747">
    <property type="term" value="F:acyltransferase activity, transferring groups other than amino-acyl groups"/>
    <property type="evidence" value="ECO:0007669"/>
    <property type="project" value="InterPro"/>
</dbReference>
<dbReference type="PROSITE" id="PS51186">
    <property type="entry name" value="GNAT"/>
    <property type="match status" value="1"/>
</dbReference>
<protein>
    <submittedName>
        <fullName evidence="2">GNAT family N-acetyltransferase</fullName>
    </submittedName>
</protein>
<accession>A0A7Z0QUD7</accession>
<dbReference type="InterPro" id="IPR016181">
    <property type="entry name" value="Acyl_CoA_acyltransferase"/>
</dbReference>
<reference evidence="2 3" key="1">
    <citation type="submission" date="2020-07" db="EMBL/GenBank/DDBJ databases">
        <title>isolation of Luteimonas sp. SJ-16.</title>
        <authorList>
            <person name="Huang X.-X."/>
            <person name="Xu L."/>
            <person name="Sun J.-Q."/>
        </authorList>
    </citation>
    <scope>NUCLEOTIDE SEQUENCE [LARGE SCALE GENOMIC DNA]</scope>
    <source>
        <strain evidence="2 3">SJ-16</strain>
    </source>
</reference>
<keyword evidence="3" id="KW-1185">Reference proteome</keyword>
<feature type="domain" description="N-acetyltransferase" evidence="1">
    <location>
        <begin position="1"/>
        <end position="139"/>
    </location>
</feature>
<dbReference type="InterPro" id="IPR057691">
    <property type="entry name" value="DUF7931"/>
</dbReference>
<evidence type="ECO:0000313" key="3">
    <source>
        <dbReference type="Proteomes" id="UP000589896"/>
    </source>
</evidence>
<keyword evidence="2" id="KW-0808">Transferase</keyword>
<dbReference type="CDD" id="cd04301">
    <property type="entry name" value="NAT_SF"/>
    <property type="match status" value="1"/>
</dbReference>
<comment type="caution">
    <text evidence="2">The sequence shown here is derived from an EMBL/GenBank/DDBJ whole genome shotgun (WGS) entry which is preliminary data.</text>
</comment>
<dbReference type="SUPFAM" id="SSF55729">
    <property type="entry name" value="Acyl-CoA N-acyltransferases (Nat)"/>
    <property type="match status" value="1"/>
</dbReference>
<evidence type="ECO:0000259" key="1">
    <source>
        <dbReference type="PROSITE" id="PS51186"/>
    </source>
</evidence>
<dbReference type="Pfam" id="PF25559">
    <property type="entry name" value="DUF7931"/>
    <property type="match status" value="1"/>
</dbReference>
<sequence>MHIVEIGESTQQATAHALREAVFVQEQQVPAELERDALDPLCRHVLALDADGAAIGTGRLAPDGKIGRLAVRADRRGEGVGEAMLRRLLAIADDQGLRATYLHAQLRATALYARNGFVAHGPRFVEAGIEHRAMRRQPGAAFAIDDLQAAVDATVTLVHGARRALWLRSRDLDPGLYDHPEVLQALRRFATAGRDGRVQVLLQDAAAAQRGHAPLLALAQRLPTVFAFREADDAVDRAFAGAFLVSDGGGYLHRPLGHRFDGEAAVALPGRARQLERQFAPVWERSRLCTEFRALGI</sequence>
<dbReference type="EMBL" id="JACCJZ010000020">
    <property type="protein sequence ID" value="NYZ64126.1"/>
    <property type="molecule type" value="Genomic_DNA"/>
</dbReference>
<name>A0A7Z0QUD7_9GAMM</name>